<dbReference type="PANTHER" id="PTHR42800:SF1">
    <property type="entry name" value="EXOINULINASE INUD (AFU_ORTHOLOGUE AFUA_5G00480)"/>
    <property type="match status" value="1"/>
</dbReference>
<dbReference type="Proteomes" id="UP001055784">
    <property type="component" value="Chromosome"/>
</dbReference>
<protein>
    <submittedName>
        <fullName evidence="2">GH32 C-terminal domain-containing protein</fullName>
    </submittedName>
</protein>
<dbReference type="GO" id="GO:0005987">
    <property type="term" value="P:sucrose catabolic process"/>
    <property type="evidence" value="ECO:0007669"/>
    <property type="project" value="TreeGrafter"/>
</dbReference>
<dbReference type="Gene3D" id="2.60.120.560">
    <property type="entry name" value="Exo-inulinase, domain 1"/>
    <property type="match status" value="1"/>
</dbReference>
<reference evidence="2" key="1">
    <citation type="submission" date="2022-11" db="EMBL/GenBank/DDBJ databases">
        <authorList>
            <person name="Vasilchenko N.G."/>
            <person name="Prazdnova E.V."/>
            <person name="Gorovtsov A.V."/>
            <person name="Chistyakov V.A."/>
            <person name="Pak M.L."/>
        </authorList>
    </citation>
    <scope>NUCLEOTIDE SEQUENCE</scope>
    <source>
        <strain evidence="2">R 4.5</strain>
    </source>
</reference>
<feature type="domain" description="Glycosyl hydrolase family 32 C-terminal" evidence="1">
    <location>
        <begin position="11"/>
        <end position="143"/>
    </location>
</feature>
<proteinExistence type="predicted"/>
<evidence type="ECO:0000313" key="3">
    <source>
        <dbReference type="Proteomes" id="UP001055784"/>
    </source>
</evidence>
<gene>
    <name evidence="2" type="ORF">MF626_001296</name>
</gene>
<dbReference type="RefSeq" id="WP_250262069.1">
    <property type="nucleotide sequence ID" value="NZ_CP097770.1"/>
</dbReference>
<evidence type="ECO:0000313" key="2">
    <source>
        <dbReference type="EMBL" id="URJ53031.1"/>
    </source>
</evidence>
<dbReference type="Pfam" id="PF08244">
    <property type="entry name" value="Glyco_hydro_32C"/>
    <property type="match status" value="1"/>
</dbReference>
<dbReference type="AlphaFoldDB" id="A0AAE9LB10"/>
<organism evidence="2 3">
    <name type="scientific">Paenibacillus polymyxa</name>
    <name type="common">Bacillus polymyxa</name>
    <dbReference type="NCBI Taxonomy" id="1406"/>
    <lineage>
        <taxon>Bacteria</taxon>
        <taxon>Bacillati</taxon>
        <taxon>Bacillota</taxon>
        <taxon>Bacilli</taxon>
        <taxon>Bacillales</taxon>
        <taxon>Paenibacillaceae</taxon>
        <taxon>Paenibacillus</taxon>
    </lineage>
</organism>
<accession>A0AAE9LB10</accession>
<sequence length="154" mass="17033">MSLQDLTIKPGSNVLSDISTAKAEIIAEFEIGTAVEFGFKVRSSSTQETTIGYDVLNEELFVDGTKSNAIDFHSDFAAKHQAPMKPEHERITLSIYVDWSSVEVFGNKGKTIVSDMIFPDLESRGLELYTLGGELKVVSLQINDLVSIWENETV</sequence>
<dbReference type="GO" id="GO:0004575">
    <property type="term" value="F:sucrose alpha-glucosidase activity"/>
    <property type="evidence" value="ECO:0007669"/>
    <property type="project" value="TreeGrafter"/>
</dbReference>
<evidence type="ECO:0000259" key="1">
    <source>
        <dbReference type="Pfam" id="PF08244"/>
    </source>
</evidence>
<name>A0AAE9LB10_PAEPO</name>
<dbReference type="EMBL" id="CP097770">
    <property type="protein sequence ID" value="URJ53031.1"/>
    <property type="molecule type" value="Genomic_DNA"/>
</dbReference>
<dbReference type="GO" id="GO:0005737">
    <property type="term" value="C:cytoplasm"/>
    <property type="evidence" value="ECO:0007669"/>
    <property type="project" value="TreeGrafter"/>
</dbReference>
<dbReference type="InterPro" id="IPR013189">
    <property type="entry name" value="Glyco_hydro_32_C"/>
</dbReference>
<dbReference type="PANTHER" id="PTHR42800">
    <property type="entry name" value="EXOINULINASE INUD (AFU_ORTHOLOGUE AFUA_5G00480)"/>
    <property type="match status" value="1"/>
</dbReference>
<dbReference type="InterPro" id="IPR013320">
    <property type="entry name" value="ConA-like_dom_sf"/>
</dbReference>
<dbReference type="SUPFAM" id="SSF49899">
    <property type="entry name" value="Concanavalin A-like lectins/glucanases"/>
    <property type="match status" value="1"/>
</dbReference>